<dbReference type="Proteomes" id="UP000239649">
    <property type="component" value="Unassembled WGS sequence"/>
</dbReference>
<keyword evidence="3" id="KW-0378">Hydrolase</keyword>
<feature type="compositionally biased region" description="Low complexity" evidence="1">
    <location>
        <begin position="524"/>
        <end position="535"/>
    </location>
</feature>
<dbReference type="GO" id="GO:0016787">
    <property type="term" value="F:hydrolase activity"/>
    <property type="evidence" value="ECO:0007669"/>
    <property type="project" value="UniProtKB-KW"/>
</dbReference>
<dbReference type="STRING" id="554055.A0A2P6VBF3"/>
<name>A0A2P6VBF3_9CHLO</name>
<feature type="region of interest" description="Disordered" evidence="1">
    <location>
        <begin position="728"/>
        <end position="828"/>
    </location>
</feature>
<evidence type="ECO:0000259" key="2">
    <source>
        <dbReference type="Pfam" id="PF04083"/>
    </source>
</evidence>
<dbReference type="AlphaFoldDB" id="A0A2P6VBF3"/>
<feature type="compositionally biased region" description="Low complexity" evidence="1">
    <location>
        <begin position="740"/>
        <end position="752"/>
    </location>
</feature>
<dbReference type="InterPro" id="IPR006693">
    <property type="entry name" value="AB_hydrolase_lipase"/>
</dbReference>
<feature type="region of interest" description="Disordered" evidence="1">
    <location>
        <begin position="359"/>
        <end position="402"/>
    </location>
</feature>
<dbReference type="InterPro" id="IPR029058">
    <property type="entry name" value="AB_hydrolase_fold"/>
</dbReference>
<proteinExistence type="predicted"/>
<protein>
    <submittedName>
        <fullName evidence="3">Lysosomal acid lipase cholesteryl ester hydrolase</fullName>
    </submittedName>
</protein>
<gene>
    <name evidence="3" type="ORF">C2E20_5371</name>
</gene>
<sequence>MPTCGSSSHHMRLGVAHTYIMDTGSTPPLDGTLQPFVQAGAVTHRLFNDTAAETAALREATCMSFEPRFRQLLAYAACVGTTARVIASWFLVIADGSPSLPALLKDYEGRGGLAVNWRIFGSSGHEQHQPSTLRAYTACYPKQEEEHRLVKLIANTAFMLRPATPHSALFAPGYSAAADSGWKGRGRLVLNHYVTKSREDYAAKVARGSAIGNHKTAAYWQRVQDRATKRCTAAAEQWQRWEGDEQPAAATRQRTARYTSAASRRSVALVVAMPAGRLLADGVLPVWEESCKAVIREWFTVLSRNLNSASAFLLSLLSGRSYRRTAARHAEAKQQAWHRWWRSARGTFNALLEQEGLAGEPSSQLADADHSPLPSPQLPRRSLDAASSGSSSSLGGGSGSSRRWRFWQRRASSVAPEDVPPTPTGASELRRGSVLFELPSGFGVSQMVSSRGLLEDLRVGTEVAVGRAFAATRRGLHRALLLDSGGTAGDRGSPADLLERRLRRATPPPEQQLAGERRGGTAGPAGSAGAAGRTPMQRGRGGRRPPLKSLLRSGRHWEEDLSVWTASDVILREGYPLEQHSVTTADGYVLQMQRIPRHGARDVAFFQHGVLDTSLGWVSNGVVGSAAFAAFDAGFDVWLANSRSNAPRLHIDAERQGSRFWRYSVNEMAMCDITAQITHIHNTKMAELAAPGRHTAAAQESVGGGAGDGLRRAATDSALDALRWVDVHSGSGRGEGQGGARAADQAQQQRQQQEGEEGAAECASEQPSSGGFSGGPQWLRRLTGQRGVQPPGDLAQVPVGRGATPLRRTQSAAEPLQAGRRDAGSGQVAVPVRMRQFASTSGAGSGKGGGGAAGPAAAGSTAQDVLPYRLQAVGHSLGAASLLLYATVCRMRGQPHRLRRLVLMSPAGFHPSVPLGLRWGKYLCPWLVWFVDRIPGLRGRGAGLRLPSPLLRYITFKFTMDLRHMPALQDLVRAGMRWATSGDSSQWDAAMQMPHYSTYSMPALSMHCGAHFAQWSLDPSFRLFDYGTKAANRQHYGSDRPPSVAAHYHLLDIPVDLLAGAADGIISPACVAMHAQRLRAAGVPCSFRILPAGHMDLTFAVRDDIRLFILSKLRSPL</sequence>
<dbReference type="OrthoDB" id="9974421at2759"/>
<organism evidence="3 4">
    <name type="scientific">Micractinium conductrix</name>
    <dbReference type="NCBI Taxonomy" id="554055"/>
    <lineage>
        <taxon>Eukaryota</taxon>
        <taxon>Viridiplantae</taxon>
        <taxon>Chlorophyta</taxon>
        <taxon>core chlorophytes</taxon>
        <taxon>Trebouxiophyceae</taxon>
        <taxon>Chlorellales</taxon>
        <taxon>Chlorellaceae</taxon>
        <taxon>Chlorella clade</taxon>
        <taxon>Micractinium</taxon>
    </lineage>
</organism>
<reference evidence="3 4" key="1">
    <citation type="journal article" date="2018" name="Plant J.">
        <title>Genome sequences of Chlorella sorokiniana UTEX 1602 and Micractinium conductrix SAG 241.80: implications to maltose excretion by a green alga.</title>
        <authorList>
            <person name="Arriola M.B."/>
            <person name="Velmurugan N."/>
            <person name="Zhang Y."/>
            <person name="Plunkett M.H."/>
            <person name="Hondzo H."/>
            <person name="Barney B.M."/>
        </authorList>
    </citation>
    <scope>NUCLEOTIDE SEQUENCE [LARGE SCALE GENOMIC DNA]</scope>
    <source>
        <strain evidence="3 4">SAG 241.80</strain>
    </source>
</reference>
<accession>A0A2P6VBF3</accession>
<evidence type="ECO:0000256" key="1">
    <source>
        <dbReference type="SAM" id="MobiDB-lite"/>
    </source>
</evidence>
<dbReference type="EMBL" id="LHPF02000015">
    <property type="protein sequence ID" value="PSC71422.1"/>
    <property type="molecule type" value="Genomic_DNA"/>
</dbReference>
<feature type="region of interest" description="Disordered" evidence="1">
    <location>
        <begin position="501"/>
        <end position="551"/>
    </location>
</feature>
<evidence type="ECO:0000313" key="4">
    <source>
        <dbReference type="Proteomes" id="UP000239649"/>
    </source>
</evidence>
<dbReference type="SUPFAM" id="SSF53474">
    <property type="entry name" value="alpha/beta-Hydrolases"/>
    <property type="match status" value="2"/>
</dbReference>
<feature type="region of interest" description="Disordered" evidence="1">
    <location>
        <begin position="839"/>
        <end position="858"/>
    </location>
</feature>
<comment type="caution">
    <text evidence="3">The sequence shown here is derived from an EMBL/GenBank/DDBJ whole genome shotgun (WGS) entry which is preliminary data.</text>
</comment>
<feature type="compositionally biased region" description="Gly residues" evidence="1">
    <location>
        <begin position="843"/>
        <end position="853"/>
    </location>
</feature>
<feature type="compositionally biased region" description="Low complexity" evidence="1">
    <location>
        <begin position="760"/>
        <end position="770"/>
    </location>
</feature>
<keyword evidence="4" id="KW-1185">Reference proteome</keyword>
<feature type="compositionally biased region" description="Low complexity" evidence="1">
    <location>
        <begin position="378"/>
        <end position="393"/>
    </location>
</feature>
<feature type="domain" description="Partial AB-hydrolase lipase" evidence="2">
    <location>
        <begin position="567"/>
        <end position="621"/>
    </location>
</feature>
<dbReference type="GO" id="GO:0006629">
    <property type="term" value="P:lipid metabolic process"/>
    <property type="evidence" value="ECO:0007669"/>
    <property type="project" value="InterPro"/>
</dbReference>
<evidence type="ECO:0000313" key="3">
    <source>
        <dbReference type="EMBL" id="PSC71422.1"/>
    </source>
</evidence>
<dbReference type="Pfam" id="PF04083">
    <property type="entry name" value="Abhydro_lipase"/>
    <property type="match status" value="1"/>
</dbReference>
<dbReference type="PANTHER" id="PTHR11005">
    <property type="entry name" value="LYSOSOMAL ACID LIPASE-RELATED"/>
    <property type="match status" value="1"/>
</dbReference>
<dbReference type="Gene3D" id="3.40.50.1820">
    <property type="entry name" value="alpha/beta hydrolase"/>
    <property type="match status" value="2"/>
</dbReference>